<protein>
    <submittedName>
        <fullName evidence="2">Uncharacterized protein</fullName>
    </submittedName>
</protein>
<keyword evidence="3" id="KW-1185">Reference proteome</keyword>
<feature type="region of interest" description="Disordered" evidence="1">
    <location>
        <begin position="36"/>
        <end position="59"/>
    </location>
</feature>
<gene>
    <name evidence="2" type="ORF">GCM10011290_31370</name>
</gene>
<evidence type="ECO:0000313" key="2">
    <source>
        <dbReference type="EMBL" id="GGY01076.1"/>
    </source>
</evidence>
<reference evidence="3" key="1">
    <citation type="journal article" date="2019" name="Int. J. Syst. Evol. Microbiol.">
        <title>The Global Catalogue of Microorganisms (GCM) 10K type strain sequencing project: providing services to taxonomists for standard genome sequencing and annotation.</title>
        <authorList>
            <consortium name="The Broad Institute Genomics Platform"/>
            <consortium name="The Broad Institute Genome Sequencing Center for Infectious Disease"/>
            <person name="Wu L."/>
            <person name="Ma J."/>
        </authorList>
    </citation>
    <scope>NUCLEOTIDE SEQUENCE [LARGE SCALE GENOMIC DNA]</scope>
    <source>
        <strain evidence="3">KCTC 32041</strain>
    </source>
</reference>
<comment type="caution">
    <text evidence="2">The sequence shown here is derived from an EMBL/GenBank/DDBJ whole genome shotgun (WGS) entry which is preliminary data.</text>
</comment>
<evidence type="ECO:0000313" key="3">
    <source>
        <dbReference type="Proteomes" id="UP000600877"/>
    </source>
</evidence>
<name>A0ABQ2Z396_9NEIS</name>
<accession>A0ABQ2Z396</accession>
<sequence>MQHSEDVGQGWHRMTVLLRLQKDASGKIRLVQDDRCLGNPNKHKDIPSARKALSRCEGR</sequence>
<proteinExistence type="predicted"/>
<dbReference type="EMBL" id="BMYW01000018">
    <property type="protein sequence ID" value="GGY01076.1"/>
    <property type="molecule type" value="Genomic_DNA"/>
</dbReference>
<organism evidence="2 3">
    <name type="scientific">Vogesella alkaliphila</name>
    <dbReference type="NCBI Taxonomy" id="1193621"/>
    <lineage>
        <taxon>Bacteria</taxon>
        <taxon>Pseudomonadati</taxon>
        <taxon>Pseudomonadota</taxon>
        <taxon>Betaproteobacteria</taxon>
        <taxon>Neisseriales</taxon>
        <taxon>Chromobacteriaceae</taxon>
        <taxon>Vogesella</taxon>
    </lineage>
</organism>
<dbReference type="Proteomes" id="UP000600877">
    <property type="component" value="Unassembled WGS sequence"/>
</dbReference>
<evidence type="ECO:0000256" key="1">
    <source>
        <dbReference type="SAM" id="MobiDB-lite"/>
    </source>
</evidence>